<sequence>MFRESKISYTQSFLLSLSELDTCKRLPSGFDKSTLGGLNDSWTGLLQPSPNSDSGRYQGFISRRACQNPEIGVLGPGAFPGISSCVSGTSSPVAQGSGYHLLNRSSTAYRPPHLSKAIHQSRRKIEDSYNDKTFGSSEHLCQEREKEERRRRDSFELMRKEQRKAFQMKEQKISDEHKENLQPDIDATLEASKNDEGLVKAYNEPEKALAVDSLGHYVNAQSEILLPLALKRSHEKNLVTKPSICTSISEPFERSIVSELSEHYSTQHQSIERRGRVPYFANEHGACRDLTLIQTRPGTDPTASSKLKISFSEKFSVSEAGDNGFGKNLQTTEFSGIQREPHEFPVLACDDNYIIPSTVDESGSIKMYRKGIMSSGHAKKTVESKIVENLSMSDDIRSKIGLESKHSPVSAYNETVDLMNDIHLPDEDSLITVDDCILPLSDVVAARRPVKADIFTSSSQVNIADKLESYDLSFIDERPPQLGLEGRIFDSYNMISLDYLNTYPNLHTQQSSPHFSCCQTNQGRAFFNSLNAQEVHMSSDMRFLDRETYRFNPQQTLHPLPTNMFADPFQRSHAELSMFDRPINAPSLHQMHIPSKFSSPHRPITASPPLQMHIPSKFSSPHQVCGLTRGLPSYHPTVEMTRYAPNLHPAQNSPPYLQQQYYGGLEMPISDQIAAGNNYQAALNRLLEMEVRAKRMQHPAVAGRGSKNFGREDDISTVADRGSKNFGRQVDLGVWYGH</sequence>
<evidence type="ECO:0000256" key="1">
    <source>
        <dbReference type="SAM" id="MobiDB-lite"/>
    </source>
</evidence>
<dbReference type="EMBL" id="JAJSOW010000106">
    <property type="protein sequence ID" value="KAI9159711.1"/>
    <property type="molecule type" value="Genomic_DNA"/>
</dbReference>
<reference evidence="2" key="1">
    <citation type="journal article" date="2022" name="Plant J.">
        <title>Strategies of tolerance reflected in two North American maple genomes.</title>
        <authorList>
            <person name="McEvoy S.L."/>
            <person name="Sezen U.U."/>
            <person name="Trouern-Trend A."/>
            <person name="McMahon S.M."/>
            <person name="Schaberg P.G."/>
            <person name="Yang J."/>
            <person name="Wegrzyn J.L."/>
            <person name="Swenson N.G."/>
        </authorList>
    </citation>
    <scope>NUCLEOTIDE SEQUENCE</scope>
    <source>
        <strain evidence="2">91603</strain>
    </source>
</reference>
<dbReference type="Proteomes" id="UP001064489">
    <property type="component" value="Chromosome 2"/>
</dbReference>
<evidence type="ECO:0000313" key="3">
    <source>
        <dbReference type="Proteomes" id="UP001064489"/>
    </source>
</evidence>
<proteinExistence type="predicted"/>
<comment type="caution">
    <text evidence="2">The sequence shown here is derived from an EMBL/GenBank/DDBJ whole genome shotgun (WGS) entry which is preliminary data.</text>
</comment>
<dbReference type="PANTHER" id="PTHR34802">
    <property type="entry name" value="CHORISMATE SYNTHASE"/>
    <property type="match status" value="1"/>
</dbReference>
<reference evidence="2" key="2">
    <citation type="submission" date="2023-02" db="EMBL/GenBank/DDBJ databases">
        <authorList>
            <person name="Swenson N.G."/>
            <person name="Wegrzyn J.L."/>
            <person name="Mcevoy S.L."/>
        </authorList>
    </citation>
    <scope>NUCLEOTIDE SEQUENCE</scope>
    <source>
        <strain evidence="2">91603</strain>
        <tissue evidence="2">Leaf</tissue>
    </source>
</reference>
<evidence type="ECO:0000313" key="2">
    <source>
        <dbReference type="EMBL" id="KAI9159711.1"/>
    </source>
</evidence>
<dbReference type="AlphaFoldDB" id="A0AAD5ICC2"/>
<feature type="region of interest" description="Disordered" evidence="1">
    <location>
        <begin position="130"/>
        <end position="153"/>
    </location>
</feature>
<protein>
    <submittedName>
        <fullName evidence="2">Uncharacterized protein</fullName>
    </submittedName>
</protein>
<organism evidence="2 3">
    <name type="scientific">Acer negundo</name>
    <name type="common">Box elder</name>
    <dbReference type="NCBI Taxonomy" id="4023"/>
    <lineage>
        <taxon>Eukaryota</taxon>
        <taxon>Viridiplantae</taxon>
        <taxon>Streptophyta</taxon>
        <taxon>Embryophyta</taxon>
        <taxon>Tracheophyta</taxon>
        <taxon>Spermatophyta</taxon>
        <taxon>Magnoliopsida</taxon>
        <taxon>eudicotyledons</taxon>
        <taxon>Gunneridae</taxon>
        <taxon>Pentapetalae</taxon>
        <taxon>rosids</taxon>
        <taxon>malvids</taxon>
        <taxon>Sapindales</taxon>
        <taxon>Sapindaceae</taxon>
        <taxon>Hippocastanoideae</taxon>
        <taxon>Acereae</taxon>
        <taxon>Acer</taxon>
    </lineage>
</organism>
<accession>A0AAD5ICC2</accession>
<name>A0AAD5ICC2_ACENE</name>
<dbReference type="PANTHER" id="PTHR34802:SF3">
    <property type="match status" value="1"/>
</dbReference>
<feature type="compositionally biased region" description="Basic and acidic residues" evidence="1">
    <location>
        <begin position="140"/>
        <end position="153"/>
    </location>
</feature>
<gene>
    <name evidence="2" type="ORF">LWI28_001195</name>
</gene>
<keyword evidence="3" id="KW-1185">Reference proteome</keyword>